<dbReference type="OrthoDB" id="976756at2"/>
<sequence>MKKCTLILFCSKFFFPIFDSGGKKLSLLLFMLAVPLLMMAQRKYPDMDVSISSNGSDYTISFSYDGAGVVGCSESVKYDFDIFKNSDSNSLKTISGSGSQGSGTLTYVAGPNNSGDWGLRYKEWEDCIWAWCNCVEWAWSGYPRDMTDNGSHPSGYSVLTHAATVPIKSPSNVTASNEAFYDKITIEWTKETDIPDGSTNYRIYRGTTLNNGTLIHTTDGSTRSWTDNTVEPNDEFYYWVTTYTSSWGSHESPRNSGRAVLGKAKKLSVQASDGLYTNRVKIEWEDLSEFAEEIRIERSIPESAEREELDILSKNAQAYSDDGAIPGYNHTYYITPIHESRTFPSFSDKGYKKPNGTIKGNITSLLGAGVEGVTVCAVLATQDLPEGAVPVPSLGYCTTTDIDGYYEIRNIYYFEEAEFKIVPFKSGPVGPHIFSPDTITRILDLNSKLSSGANFTDESVFTVSGKVIFPTSSTGVECGVPDVEIKFDGESRGIFTDSDGNWSYAIQEEGTYTFAPEFMHHYFENDEGNTSTTVLVNDDISNIDFTNLQVDSIEVKVQGGCGNPVANFATVRVTSPGNCYNQTFATDANGLLTLKNLPAREYDVQVIALSPTSSSIMDQIGNKPVTIDLTVRDTTEVVAERDSISITPADTLFLPNGSVSITPADTTVVTLTDTTRSEVIPRADFIYHSPLQIDVDFEDTGAEVIDDCLNSDGDPIILMEQNSKYKIVFDVTEQLGDCPIKEGTLRIFDFVSDNGDEPIEVPIVNGFATYTVEAGLPEIAESEEHNHEKLLYIVPEVGFLEAQPVEYWVMVTGVKTQAPSFITRSVDLPMLVLHDPPGDNSHAFVEKGTEFKSFETHEVLVGGEAGVFANLLIGAKIITPFSTNSFGTMVNFKAVAGRDNFDRDGIETTITFNETFSTSDMENLTGNDGDVFIGAAFNQEFAIGDELAFDKDQCKPVIKVVPTIDVTGFATTFIYTEKHIKNTLLPKLGELRAAIIGGKDASQLTEEEKIQANQLMFDSLHWENVMAKNEANRDTNAIFKENKSFSAGAPYSNSYSSSTTNSVSYEYNAFVNIDLDIGIKIDNAAGAWFDSELGVTSKFRWGTTTNTGTANTTSRTVGYILDDNDIGDFFSVDIKEDTAYGVPSFKLKLGTTSCPHEPGSQPRDDARIQIFPPQINNVPIGGQAVFTANLLNESQSRETREYHVRAISTTNPDGAVIKIGGQLINNGGASFFLDFNQTASVALTVERGPLATTYDSIGIMMYPPCEYSLWEDNGNITSGDTAWIFVDFQSDCSNVSLHLPGDGWLVNQNNNDILDVAFTGYDLNNEYLESITLQYKREGQGWVDDITIQKEELSGNFFDYAFDVSGLPDGNYRLRAKSFCGIEGGLSYSSEQKGIIDRTSLAPFGMPSPADGFLRFGQEISVTFDKDINCNFNSYDPALSQAYVRLFLEDGTAIPATVQCSGSQDKIIIVPNEDLFSQPLLEGVRVFAVVDSIQDISGNVQKYRTEWSFLVNVSPVSWNPEDIHRTAVETDEVIISANLDNSATITKSFIISEWPDWLTPSVTSASILSGNSFTVQLHAADDLEPGLYEGQVVALVDEVPEILNVTLELYAEDVNWNINYPDFEHSMSIVAQFSSDAGDLNLSTGLRDKIAAYVNGELRGVGNITFVSELNRYAAFINVAGNISGENGSLLEAEDYVSDLSVQDITVTDEGVNSGATRFKKNNWIEFDVYATKPGTFDAAFRLASTRSGEEVELYVDGVLKTTFTVPNTGSLSAFSTFVTSVEMSAGAHLLRIQSKNAEFDLNWINFPEYHVRNQHTPEVIKFRMWDGLNGIEYGAIEELTFFSDGVVGNAQEPFILHPAGGIQEMILAKGWTWISVNKESDDMSVGKVLESITPPTSLNNITLKSQTAFSQYTSEAGWQGGLADIDLQSGYMIHLDTHGDTLNLIGKTPENNVNISLTPKWNWIGFPKPGIMGVDSVLNQLTSNPGDIIKSQFEFAEYNESAGSWIGDLDFFKPGMGYKLFVSDSDNLEFLKSGSPEEQFLKFEYNMTLTAAIDFGILPESENYRLRTYINGQLRGDNSLAYVDGLEKFMAFNMVYGNRSDIGEKVDIVLWDSFNQKEIEMSSAEISFGIDKIAGTLSSPVVLSPLSVGIDEQGGGMFEFDTYPNPFAGKTKISYFIPADSHVVLTISDSFGKEITRLVDEQQRAGQYDYTFVAKNLPSGIYFCTLKTGNEVNTKKLILLED</sequence>
<gene>
    <name evidence="4" type="ORF">D1164_04790</name>
</gene>
<evidence type="ECO:0000259" key="3">
    <source>
        <dbReference type="PROSITE" id="PS51175"/>
    </source>
</evidence>
<dbReference type="InterPro" id="IPR036116">
    <property type="entry name" value="FN3_sf"/>
</dbReference>
<accession>A0A399D6H2</accession>
<dbReference type="EMBL" id="QWET01000003">
    <property type="protein sequence ID" value="RIH66232.1"/>
    <property type="molecule type" value="Genomic_DNA"/>
</dbReference>
<feature type="domain" description="CBM6" evidence="3">
    <location>
        <begin position="1689"/>
        <end position="1808"/>
    </location>
</feature>
<dbReference type="Pfam" id="PF03422">
    <property type="entry name" value="CBM_6"/>
    <property type="match status" value="1"/>
</dbReference>
<dbReference type="PROSITE" id="PS51175">
    <property type="entry name" value="CBM6"/>
    <property type="match status" value="1"/>
</dbReference>
<dbReference type="SMART" id="SM00606">
    <property type="entry name" value="CBD_IV"/>
    <property type="match status" value="1"/>
</dbReference>
<dbReference type="InterPro" id="IPR005084">
    <property type="entry name" value="CBM6"/>
</dbReference>
<evidence type="ECO:0000313" key="5">
    <source>
        <dbReference type="Proteomes" id="UP000266441"/>
    </source>
</evidence>
<keyword evidence="5" id="KW-1185">Reference proteome</keyword>
<dbReference type="InterPro" id="IPR013783">
    <property type="entry name" value="Ig-like_fold"/>
</dbReference>
<protein>
    <submittedName>
        <fullName evidence="4">T9SS C-terminal target domain-containing protein</fullName>
    </submittedName>
</protein>
<reference evidence="4 5" key="1">
    <citation type="journal article" date="2015" name="Int. J. Syst. Evol. Microbiol.">
        <title>Mariniphaga sediminis sp. nov., isolated from coastal sediment.</title>
        <authorList>
            <person name="Wang F.Q."/>
            <person name="Shen Q.Y."/>
            <person name="Chen G.J."/>
            <person name="Du Z.J."/>
        </authorList>
    </citation>
    <scope>NUCLEOTIDE SEQUENCE [LARGE SCALE GENOMIC DNA]</scope>
    <source>
        <strain evidence="4 5">SY21</strain>
    </source>
</reference>
<dbReference type="GO" id="GO:0030246">
    <property type="term" value="F:carbohydrate binding"/>
    <property type="evidence" value="ECO:0007669"/>
    <property type="project" value="InterPro"/>
</dbReference>
<dbReference type="InterPro" id="IPR008979">
    <property type="entry name" value="Galactose-bd-like_sf"/>
</dbReference>
<dbReference type="Gene3D" id="2.60.40.4070">
    <property type="match status" value="1"/>
</dbReference>
<dbReference type="Pfam" id="PF18962">
    <property type="entry name" value="Por_Secre_tail"/>
    <property type="match status" value="1"/>
</dbReference>
<dbReference type="SUPFAM" id="SSF49265">
    <property type="entry name" value="Fibronectin type III"/>
    <property type="match status" value="1"/>
</dbReference>
<dbReference type="Gene3D" id="2.60.120.260">
    <property type="entry name" value="Galactose-binding domain-like"/>
    <property type="match status" value="1"/>
</dbReference>
<organism evidence="4 5">
    <name type="scientific">Mariniphaga sediminis</name>
    <dbReference type="NCBI Taxonomy" id="1628158"/>
    <lineage>
        <taxon>Bacteria</taxon>
        <taxon>Pseudomonadati</taxon>
        <taxon>Bacteroidota</taxon>
        <taxon>Bacteroidia</taxon>
        <taxon>Marinilabiliales</taxon>
        <taxon>Prolixibacteraceae</taxon>
        <taxon>Mariniphaga</taxon>
    </lineage>
</organism>
<comment type="caution">
    <text evidence="4">The sequence shown here is derived from an EMBL/GenBank/DDBJ whole genome shotgun (WGS) entry which is preliminary data.</text>
</comment>
<dbReference type="InterPro" id="IPR006584">
    <property type="entry name" value="Cellulose-bd_IV"/>
</dbReference>
<evidence type="ECO:0000256" key="1">
    <source>
        <dbReference type="ARBA" id="ARBA00022729"/>
    </source>
</evidence>
<name>A0A399D6H2_9BACT</name>
<dbReference type="Proteomes" id="UP000266441">
    <property type="component" value="Unassembled WGS sequence"/>
</dbReference>
<dbReference type="Gene3D" id="2.60.40.10">
    <property type="entry name" value="Immunoglobulins"/>
    <property type="match status" value="1"/>
</dbReference>
<evidence type="ECO:0000259" key="2">
    <source>
        <dbReference type="PROSITE" id="PS50853"/>
    </source>
</evidence>
<feature type="domain" description="Fibronectin type-III" evidence="2">
    <location>
        <begin position="169"/>
        <end position="262"/>
    </location>
</feature>
<dbReference type="PROSITE" id="PS50853">
    <property type="entry name" value="FN3"/>
    <property type="match status" value="1"/>
</dbReference>
<dbReference type="InterPro" id="IPR003961">
    <property type="entry name" value="FN3_dom"/>
</dbReference>
<keyword evidence="1" id="KW-0732">Signal</keyword>
<dbReference type="RefSeq" id="WP_119348819.1">
    <property type="nucleotide sequence ID" value="NZ_QWET01000003.1"/>
</dbReference>
<proteinExistence type="predicted"/>
<dbReference type="CDD" id="cd04080">
    <property type="entry name" value="CBM6_cellulase-like"/>
    <property type="match status" value="1"/>
</dbReference>
<dbReference type="SUPFAM" id="SSF49785">
    <property type="entry name" value="Galactose-binding domain-like"/>
    <property type="match status" value="1"/>
</dbReference>
<dbReference type="NCBIfam" id="TIGR04183">
    <property type="entry name" value="Por_Secre_tail"/>
    <property type="match status" value="1"/>
</dbReference>
<dbReference type="InterPro" id="IPR026444">
    <property type="entry name" value="Secre_tail"/>
</dbReference>
<evidence type="ECO:0000313" key="4">
    <source>
        <dbReference type="EMBL" id="RIH66232.1"/>
    </source>
</evidence>